<dbReference type="GO" id="GO:0003677">
    <property type="term" value="F:DNA binding"/>
    <property type="evidence" value="ECO:0007669"/>
    <property type="project" value="InterPro"/>
</dbReference>
<organism evidence="2 4">
    <name type="scientific">Candidatus Glomeribacter gigasporarum BEG34</name>
    <dbReference type="NCBI Taxonomy" id="1070319"/>
    <lineage>
        <taxon>Bacteria</taxon>
        <taxon>Pseudomonadati</taxon>
        <taxon>Pseudomonadota</taxon>
        <taxon>Betaproteobacteria</taxon>
        <taxon>Burkholderiales</taxon>
        <taxon>Burkholderiaceae</taxon>
        <taxon>Candidatus Glomeribacter</taxon>
    </lineage>
</organism>
<evidence type="ECO:0000313" key="3">
    <source>
        <dbReference type="EMBL" id="CCD29873.1"/>
    </source>
</evidence>
<evidence type="ECO:0000313" key="2">
    <source>
        <dbReference type="EMBL" id="CCD28945.1"/>
    </source>
</evidence>
<dbReference type="eggNOG" id="ENOG5034579">
    <property type="taxonomic scope" value="Bacteria"/>
</dbReference>
<evidence type="ECO:0000259" key="1">
    <source>
        <dbReference type="PROSITE" id="PS50943"/>
    </source>
</evidence>
<dbReference type="PROSITE" id="PS50943">
    <property type="entry name" value="HTH_CROC1"/>
    <property type="match status" value="1"/>
</dbReference>
<dbReference type="AlphaFoldDB" id="G2J848"/>
<keyword evidence="4" id="KW-1185">Reference proteome</keyword>
<dbReference type="Proteomes" id="UP000054051">
    <property type="component" value="Unassembled WGS sequence"/>
</dbReference>
<dbReference type="Gene3D" id="1.10.260.40">
    <property type="entry name" value="lambda repressor-like DNA-binding domains"/>
    <property type="match status" value="1"/>
</dbReference>
<dbReference type="STRING" id="1070319.CAGGBEG34_190117"/>
<dbReference type="InterPro" id="IPR010982">
    <property type="entry name" value="Lambda_DNA-bd_dom_sf"/>
</dbReference>
<protein>
    <recommendedName>
        <fullName evidence="1">HTH cro/C1-type domain-containing protein</fullName>
    </recommendedName>
</protein>
<name>G2J848_9BURK</name>
<dbReference type="SUPFAM" id="SSF47413">
    <property type="entry name" value="lambda repressor-like DNA-binding domains"/>
    <property type="match status" value="1"/>
</dbReference>
<sequence length="79" mass="9151">MERVAVELRTLRRARNITQQTLADRAQVARRTLTHAESAQNVGIQEWCRIANALGYELTLRPQNTVVFEELPDVFKEEE</sequence>
<dbReference type="Pfam" id="PF01381">
    <property type="entry name" value="HTH_3"/>
    <property type="match status" value="1"/>
</dbReference>
<dbReference type="EMBL" id="CAFB01000035">
    <property type="protein sequence ID" value="CCD28945.1"/>
    <property type="molecule type" value="Genomic_DNA"/>
</dbReference>
<feature type="domain" description="HTH cro/C1-type" evidence="1">
    <location>
        <begin position="8"/>
        <end position="61"/>
    </location>
</feature>
<dbReference type="EMBL" id="CAFB01000050">
    <property type="protein sequence ID" value="CCD29873.1"/>
    <property type="molecule type" value="Genomic_DNA"/>
</dbReference>
<gene>
    <name evidence="2" type="ORF">CAGGBEG34_190117</name>
    <name evidence="3" type="ORF">CAGGBEG34_320003</name>
</gene>
<dbReference type="CDD" id="cd00093">
    <property type="entry name" value="HTH_XRE"/>
    <property type="match status" value="1"/>
</dbReference>
<reference evidence="2 4" key="1">
    <citation type="submission" date="2011-08" db="EMBL/GenBank/DDBJ databases">
        <title>The genome of the obligate endobacterium of an arbuscular mycorrhizal fungus reveals an interphylum network of nutritional interactions.</title>
        <authorList>
            <person name="Ghignone S."/>
            <person name="Salvioli A."/>
            <person name="Anca I."/>
            <person name="Lumini E."/>
            <person name="Ortu G."/>
            <person name="Petiti L."/>
            <person name="Cruveiller S."/>
            <person name="Bianciotto V."/>
            <person name="Piffanelli P."/>
            <person name="Lanfranco L."/>
            <person name="Bonfante P."/>
        </authorList>
    </citation>
    <scope>NUCLEOTIDE SEQUENCE [LARGE SCALE GENOMIC DNA]</scope>
    <source>
        <strain evidence="2 4">BEG34</strain>
    </source>
</reference>
<proteinExistence type="predicted"/>
<dbReference type="InterPro" id="IPR001387">
    <property type="entry name" value="Cro/C1-type_HTH"/>
</dbReference>
<dbReference type="SMART" id="SM00530">
    <property type="entry name" value="HTH_XRE"/>
    <property type="match status" value="1"/>
</dbReference>
<accession>G2J848</accession>
<comment type="caution">
    <text evidence="2">The sequence shown here is derived from an EMBL/GenBank/DDBJ whole genome shotgun (WGS) entry which is preliminary data.</text>
</comment>
<evidence type="ECO:0000313" key="4">
    <source>
        <dbReference type="Proteomes" id="UP000054051"/>
    </source>
</evidence>